<accession>A0A6J8BK93</accession>
<keyword evidence="3" id="KW-1185">Reference proteome</keyword>
<keyword evidence="1" id="KW-0732">Signal</keyword>
<dbReference type="EMBL" id="CACVKT020003553">
    <property type="protein sequence ID" value="CAC5384418.1"/>
    <property type="molecule type" value="Genomic_DNA"/>
</dbReference>
<name>A0A6J8BK93_MYTCO</name>
<evidence type="ECO:0000313" key="2">
    <source>
        <dbReference type="EMBL" id="CAC5384418.1"/>
    </source>
</evidence>
<feature type="chain" id="PRO_5026902509" evidence="1">
    <location>
        <begin position="18"/>
        <end position="627"/>
    </location>
</feature>
<dbReference type="OrthoDB" id="6135040at2759"/>
<evidence type="ECO:0000256" key="1">
    <source>
        <dbReference type="SAM" id="SignalP"/>
    </source>
</evidence>
<sequence>MLPLLLVIMSIICTVYGARHKGNRVTIELEDSADLSQHQDRVMWRGGGSMKRTLLLYEEEYIDIKFCLSALTKVTVTNIRYSNDGLADHILLYMNNQTVAEFETIYRTNWGHMWNVFSNTGPLTYPILLYPGYHTLRILINLSDNYGTELDSLEFQLENQPSNQVFFCTKALTEYVTFSQLPPPNVQRDKTEIVNLLTNIKPFECIDKYNVFMCLQTNYFIGMQISANSEYLNNTGLGIKWEDEFEATAKCYVKNITLWTIGKNDNSNTDLGYGGTGFLAFDAEKLQINPKLMPGTIFNPTSSVIYIKFSTPVQFERGAVSGTFSLGLVDPKRLLVRFQYFNHKQMEWSTVDHRMFNPTSKNNFWIVGRDAFSHISTNTIRILFPGSVLPVKIDFIQFNLQSDDPIVSTLDLFHDSQLEVYGLQHSSHSNTKMVLSSAHAPGNRRSVDQVSIMARKGRRAPYYKVITLHSDGRLMLYTLAELRPLIESYPEAISEPSGIFIGPNFGFRKTFSQVSIATTEINVESNSIRLHYTDGSSVLFRFSVVADSTRLVLYEMNFVNKYPYYSCYFSKYINDNLKAVSNIEVDNRIINVDKSFPISMKGKRFYFDHEEASWYIQAGSDLIVEFP</sequence>
<organism evidence="2 3">
    <name type="scientific">Mytilus coruscus</name>
    <name type="common">Sea mussel</name>
    <dbReference type="NCBI Taxonomy" id="42192"/>
    <lineage>
        <taxon>Eukaryota</taxon>
        <taxon>Metazoa</taxon>
        <taxon>Spiralia</taxon>
        <taxon>Lophotrochozoa</taxon>
        <taxon>Mollusca</taxon>
        <taxon>Bivalvia</taxon>
        <taxon>Autobranchia</taxon>
        <taxon>Pteriomorphia</taxon>
        <taxon>Mytilida</taxon>
        <taxon>Mytiloidea</taxon>
        <taxon>Mytilidae</taxon>
        <taxon>Mytilinae</taxon>
        <taxon>Mytilus</taxon>
    </lineage>
</organism>
<feature type="signal peptide" evidence="1">
    <location>
        <begin position="1"/>
        <end position="17"/>
    </location>
</feature>
<dbReference type="AlphaFoldDB" id="A0A6J8BK93"/>
<gene>
    <name evidence="2" type="ORF">MCOR_20056</name>
</gene>
<dbReference type="Proteomes" id="UP000507470">
    <property type="component" value="Unassembled WGS sequence"/>
</dbReference>
<proteinExistence type="predicted"/>
<reference evidence="2 3" key="1">
    <citation type="submission" date="2020-06" db="EMBL/GenBank/DDBJ databases">
        <authorList>
            <person name="Li R."/>
            <person name="Bekaert M."/>
        </authorList>
    </citation>
    <scope>NUCLEOTIDE SEQUENCE [LARGE SCALE GENOMIC DNA]</scope>
    <source>
        <strain evidence="3">wild</strain>
    </source>
</reference>
<evidence type="ECO:0000313" key="3">
    <source>
        <dbReference type="Proteomes" id="UP000507470"/>
    </source>
</evidence>
<protein>
    <submittedName>
        <fullName evidence="2">Uncharacterized protein</fullName>
    </submittedName>
</protein>